<gene>
    <name evidence="2" type="ORF">PGT21_018851</name>
    <name evidence="1" type="ORF">PGTUg99_016613</name>
</gene>
<keyword evidence="3" id="KW-1185">Reference proteome</keyword>
<evidence type="ECO:0000313" key="1">
    <source>
        <dbReference type="EMBL" id="KAA1071205.1"/>
    </source>
</evidence>
<evidence type="ECO:0000313" key="4">
    <source>
        <dbReference type="Proteomes" id="UP000325313"/>
    </source>
</evidence>
<sequence length="194" mass="21542">MFPSEPGFLVPQLSLRSRAGLPKAWAKGPHPFVTRNFGRRPLAAKLPEQAATPYQPRNSSLHKPHSPISDQLLYHQPRSHTFIELFVTHHCNSGKSTVGSAAQHSSPVPTHHLNLPPFAQQLRNNQTAPTGPNSVWSPSAIPTQTITQMTTAVHEYKRPNLPPHLPHSITLNTPLPILFTFHQRSRLVTTKLAT</sequence>
<dbReference type="Proteomes" id="UP000324748">
    <property type="component" value="Unassembled WGS sequence"/>
</dbReference>
<dbReference type="Proteomes" id="UP000325313">
    <property type="component" value="Unassembled WGS sequence"/>
</dbReference>
<protein>
    <submittedName>
        <fullName evidence="1">Uncharacterized protein</fullName>
    </submittedName>
</protein>
<dbReference type="EMBL" id="VSWC01000079">
    <property type="protein sequence ID" value="KAA1094356.1"/>
    <property type="molecule type" value="Genomic_DNA"/>
</dbReference>
<evidence type="ECO:0000313" key="3">
    <source>
        <dbReference type="Proteomes" id="UP000324748"/>
    </source>
</evidence>
<comment type="caution">
    <text evidence="1">The sequence shown here is derived from an EMBL/GenBank/DDBJ whole genome shotgun (WGS) entry which is preliminary data.</text>
</comment>
<accession>A0A5B0M339</accession>
<evidence type="ECO:0000313" key="2">
    <source>
        <dbReference type="EMBL" id="KAA1094356.1"/>
    </source>
</evidence>
<proteinExistence type="predicted"/>
<dbReference type="EMBL" id="VDEP01000479">
    <property type="protein sequence ID" value="KAA1071205.1"/>
    <property type="molecule type" value="Genomic_DNA"/>
</dbReference>
<dbReference type="AlphaFoldDB" id="A0A5B0M339"/>
<reference evidence="3 4" key="1">
    <citation type="submission" date="2019-05" db="EMBL/GenBank/DDBJ databases">
        <title>Emergence of the Ug99 lineage of the wheat stem rust pathogen through somatic hybridization.</title>
        <authorList>
            <person name="Li F."/>
            <person name="Upadhyaya N.M."/>
            <person name="Sperschneider J."/>
            <person name="Matny O."/>
            <person name="Nguyen-Phuc H."/>
            <person name="Mago R."/>
            <person name="Raley C."/>
            <person name="Miller M.E."/>
            <person name="Silverstein K.A.T."/>
            <person name="Henningsen E."/>
            <person name="Hirsch C.D."/>
            <person name="Visser B."/>
            <person name="Pretorius Z.A."/>
            <person name="Steffenson B.J."/>
            <person name="Schwessinger B."/>
            <person name="Dodds P.N."/>
            <person name="Figueroa M."/>
        </authorList>
    </citation>
    <scope>NUCLEOTIDE SEQUENCE [LARGE SCALE GENOMIC DNA]</scope>
    <source>
        <strain evidence="2">21-0</strain>
        <strain evidence="1 4">Ug99</strain>
    </source>
</reference>
<name>A0A5B0M339_PUCGR</name>
<organism evidence="1 4">
    <name type="scientific">Puccinia graminis f. sp. tritici</name>
    <dbReference type="NCBI Taxonomy" id="56615"/>
    <lineage>
        <taxon>Eukaryota</taxon>
        <taxon>Fungi</taxon>
        <taxon>Dikarya</taxon>
        <taxon>Basidiomycota</taxon>
        <taxon>Pucciniomycotina</taxon>
        <taxon>Pucciniomycetes</taxon>
        <taxon>Pucciniales</taxon>
        <taxon>Pucciniaceae</taxon>
        <taxon>Puccinia</taxon>
    </lineage>
</organism>